<reference evidence="1" key="1">
    <citation type="journal article" date="2010" name="ISME J.">
        <title>Metagenome of the Mediterranean deep chlorophyll maximum studied by direct and fosmid library 454 pyrosequencing.</title>
        <authorList>
            <person name="Ghai R."/>
            <person name="Martin-Cuadrado A.B."/>
            <person name="Molto A.G."/>
            <person name="Heredia I.G."/>
            <person name="Cabrera R."/>
            <person name="Martin J."/>
            <person name="Verdu M."/>
            <person name="Deschamps P."/>
            <person name="Moreira D."/>
            <person name="Lopez-Garcia P."/>
            <person name="Mira A."/>
            <person name="Rodriguez-Valera F."/>
        </authorList>
    </citation>
    <scope>NUCLEOTIDE SEQUENCE</scope>
</reference>
<dbReference type="EMBL" id="GU943124">
    <property type="protein sequence ID" value="ADD96202.1"/>
    <property type="molecule type" value="Genomic_DNA"/>
</dbReference>
<proteinExistence type="predicted"/>
<organism evidence="1">
    <name type="scientific">uncultured organism MedDCM-OCT-S05-C26</name>
    <dbReference type="NCBI Taxonomy" id="743623"/>
    <lineage>
        <taxon>unclassified sequences</taxon>
        <taxon>environmental samples</taxon>
    </lineage>
</organism>
<dbReference type="AlphaFoldDB" id="D6PKF1"/>
<accession>D6PKF1</accession>
<sequence length="49" mass="6015">MKQVEKDGLLLWEVCHGGTVRHFREDWRARWYYESCIRLYRSRLTGKQG</sequence>
<evidence type="ECO:0000313" key="1">
    <source>
        <dbReference type="EMBL" id="ADD96202.1"/>
    </source>
</evidence>
<protein>
    <submittedName>
        <fullName evidence="1">Uncharacterized protein</fullName>
    </submittedName>
</protein>
<name>D6PKF1_9ZZZZ</name>